<dbReference type="Pfam" id="PF00881">
    <property type="entry name" value="Nitroreductase"/>
    <property type="match status" value="1"/>
</dbReference>
<protein>
    <submittedName>
        <fullName evidence="2">Nitroreductase family protein</fullName>
    </submittedName>
</protein>
<name>A0ABV4NE69_9VIBR</name>
<dbReference type="InterPro" id="IPR000415">
    <property type="entry name" value="Nitroreductase-like"/>
</dbReference>
<gene>
    <name evidence="2" type="ORF">AB4566_15210</name>
</gene>
<dbReference type="EMBL" id="JBFRUW010000056">
    <property type="protein sequence ID" value="MFA0569618.1"/>
    <property type="molecule type" value="Genomic_DNA"/>
</dbReference>
<dbReference type="NCBIfam" id="NF047509">
    <property type="entry name" value="Rv3131_FMN_oxido"/>
    <property type="match status" value="1"/>
</dbReference>
<dbReference type="Gene3D" id="3.40.109.10">
    <property type="entry name" value="NADH Oxidase"/>
    <property type="match status" value="1"/>
</dbReference>
<organism evidence="2 3">
    <name type="scientific">Vibrio gallaecicus</name>
    <dbReference type="NCBI Taxonomy" id="552386"/>
    <lineage>
        <taxon>Bacteria</taxon>
        <taxon>Pseudomonadati</taxon>
        <taxon>Pseudomonadota</taxon>
        <taxon>Gammaproteobacteria</taxon>
        <taxon>Vibrionales</taxon>
        <taxon>Vibrionaceae</taxon>
        <taxon>Vibrio</taxon>
    </lineage>
</organism>
<evidence type="ECO:0000313" key="2">
    <source>
        <dbReference type="EMBL" id="MFA0569618.1"/>
    </source>
</evidence>
<proteinExistence type="predicted"/>
<comment type="caution">
    <text evidence="2">The sequence shown here is derived from an EMBL/GenBank/DDBJ whole genome shotgun (WGS) entry which is preliminary data.</text>
</comment>
<dbReference type="Proteomes" id="UP001570417">
    <property type="component" value="Unassembled WGS sequence"/>
</dbReference>
<feature type="domain" description="Nitroreductase" evidence="1">
    <location>
        <begin position="278"/>
        <end position="365"/>
    </location>
</feature>
<accession>A0ABV4NE69</accession>
<reference evidence="2 3" key="1">
    <citation type="journal article" date="2024" name="ISME J.">
        <title>Tailless and filamentous prophages are predominant in marine Vibrio.</title>
        <authorList>
            <person name="Steensen K."/>
            <person name="Seneca J."/>
            <person name="Bartlau N."/>
            <person name="Yu X.A."/>
            <person name="Hussain F.A."/>
            <person name="Polz M.F."/>
        </authorList>
    </citation>
    <scope>NUCLEOTIDE SEQUENCE [LARGE SCALE GENOMIC DNA]</scope>
    <source>
        <strain evidence="2 3">10N.222.51.A1</strain>
    </source>
</reference>
<dbReference type="SUPFAM" id="SSF55469">
    <property type="entry name" value="FMN-dependent nitroreductase-like"/>
    <property type="match status" value="1"/>
</dbReference>
<dbReference type="RefSeq" id="WP_372266779.1">
    <property type="nucleotide sequence ID" value="NZ_JBFRUW010000056.1"/>
</dbReference>
<dbReference type="InterPro" id="IPR029479">
    <property type="entry name" value="Nitroreductase"/>
</dbReference>
<sequence>MNRRNFIKVVGTGSVILAATPLMMTQFTNGSPSPLRPSHQQDDLRKTLISYAMLCPNPHNKQPWKVAFIGKDTIRLFVDQERLLPQTDPIHRQIHIGQGTFIESLVIAASQIGILATIDYFPEGEYDNQSIASLPVADIKLEKSDQIEPDPLFAQLLIRQSTKTPYRDEKLNANQISALRAVIENSDVSLRFIDTPTDNEAMANYLVNAMEIEEQNKERSLETIAMFRFNDQEISTYRDGFGLEQNGVTGIKKLIAQNFFISRDKAESDPASFGKEGVKSVKNAVANTQHYAWLSTSDNSRKTQIELGRLYNRFNLTATALGIAQHPMSQILQEYQDMLPIQSEFKQHFGIKPSDTVQMLFRLGKADRTPSTARREVSSILTEPF</sequence>
<evidence type="ECO:0000313" key="3">
    <source>
        <dbReference type="Proteomes" id="UP001570417"/>
    </source>
</evidence>
<evidence type="ECO:0000259" key="1">
    <source>
        <dbReference type="Pfam" id="PF00881"/>
    </source>
</evidence>
<keyword evidence="3" id="KW-1185">Reference proteome</keyword>